<dbReference type="CDD" id="cd16651">
    <property type="entry name" value="SPL-RING_NSE2"/>
    <property type="match status" value="1"/>
</dbReference>
<dbReference type="GO" id="GO:0016925">
    <property type="term" value="P:protein sumoylation"/>
    <property type="evidence" value="ECO:0007669"/>
    <property type="project" value="UniProtKB-UniPathway"/>
</dbReference>
<keyword evidence="15" id="KW-1185">Reference proteome</keyword>
<evidence type="ECO:0000256" key="3">
    <source>
        <dbReference type="ARBA" id="ARBA00008212"/>
    </source>
</evidence>
<dbReference type="PROSITE" id="PS51044">
    <property type="entry name" value="ZF_SP_RING"/>
    <property type="match status" value="1"/>
</dbReference>
<feature type="compositionally biased region" description="Low complexity" evidence="12">
    <location>
        <begin position="11"/>
        <end position="39"/>
    </location>
</feature>
<evidence type="ECO:0000313" key="14">
    <source>
        <dbReference type="EMBL" id="KEZ39505.1"/>
    </source>
</evidence>
<keyword evidence="6 10" id="KW-0863">Zinc-finger</keyword>
<dbReference type="Gene3D" id="3.30.40.10">
    <property type="entry name" value="Zinc/RING finger domain, C3HC4 (zinc finger)"/>
    <property type="match status" value="1"/>
</dbReference>
<feature type="region of interest" description="Disordered" evidence="12">
    <location>
        <begin position="1"/>
        <end position="41"/>
    </location>
</feature>
<name>A0A084FWP3_PSEDA</name>
<dbReference type="GO" id="GO:0008270">
    <property type="term" value="F:zinc ion binding"/>
    <property type="evidence" value="ECO:0007669"/>
    <property type="project" value="UniProtKB-KW"/>
</dbReference>
<evidence type="ECO:0000256" key="10">
    <source>
        <dbReference type="PROSITE-ProRule" id="PRU00452"/>
    </source>
</evidence>
<evidence type="ECO:0000256" key="5">
    <source>
        <dbReference type="ARBA" id="ARBA00022723"/>
    </source>
</evidence>
<feature type="coiled-coil region" evidence="11">
    <location>
        <begin position="93"/>
        <end position="131"/>
    </location>
</feature>
<dbReference type="VEuPathDB" id="FungiDB:SAPIO_CDS9374"/>
<feature type="compositionally biased region" description="Acidic residues" evidence="12">
    <location>
        <begin position="375"/>
        <end position="386"/>
    </location>
</feature>
<dbReference type="HOGENOM" id="CLU_028753_0_0_1"/>
<dbReference type="GO" id="GO:0030915">
    <property type="term" value="C:Smc5-Smc6 complex"/>
    <property type="evidence" value="ECO:0007669"/>
    <property type="project" value="InterPro"/>
</dbReference>
<dbReference type="InterPro" id="IPR026846">
    <property type="entry name" value="Nse2(Mms21)"/>
</dbReference>
<comment type="pathway">
    <text evidence="2">Protein modification; protein sumoylation.</text>
</comment>
<keyword evidence="11" id="KW-0175">Coiled coil</keyword>
<keyword evidence="7" id="KW-0833">Ubl conjugation pathway</keyword>
<dbReference type="GO" id="GO:0000724">
    <property type="term" value="P:double-strand break repair via homologous recombination"/>
    <property type="evidence" value="ECO:0007669"/>
    <property type="project" value="InterPro"/>
</dbReference>
<feature type="compositionally biased region" description="Basic residues" evidence="12">
    <location>
        <begin position="1"/>
        <end position="10"/>
    </location>
</feature>
<comment type="subcellular location">
    <subcellularLocation>
        <location evidence="1">Nucleus</location>
    </subcellularLocation>
</comment>
<dbReference type="KEGG" id="sapo:SAPIO_CDS9374"/>
<evidence type="ECO:0000256" key="1">
    <source>
        <dbReference type="ARBA" id="ARBA00004123"/>
    </source>
</evidence>
<evidence type="ECO:0000259" key="13">
    <source>
        <dbReference type="PROSITE" id="PS51044"/>
    </source>
</evidence>
<dbReference type="OrthoDB" id="26899at2759"/>
<evidence type="ECO:0000256" key="6">
    <source>
        <dbReference type="ARBA" id="ARBA00022771"/>
    </source>
</evidence>
<dbReference type="InterPro" id="IPR013083">
    <property type="entry name" value="Znf_RING/FYVE/PHD"/>
</dbReference>
<dbReference type="EMBL" id="JOWA01000143">
    <property type="protein sequence ID" value="KEZ39505.1"/>
    <property type="molecule type" value="Genomic_DNA"/>
</dbReference>
<evidence type="ECO:0000256" key="9">
    <source>
        <dbReference type="ARBA" id="ARBA00023242"/>
    </source>
</evidence>
<evidence type="ECO:0000256" key="12">
    <source>
        <dbReference type="SAM" id="MobiDB-lite"/>
    </source>
</evidence>
<comment type="similarity">
    <text evidence="3">Belongs to the NSE2 family.</text>
</comment>
<dbReference type="RefSeq" id="XP_016639304.1">
    <property type="nucleotide sequence ID" value="XM_016790794.1"/>
</dbReference>
<keyword evidence="8" id="KW-0862">Zinc</keyword>
<dbReference type="PANTHER" id="PTHR21330:SF1">
    <property type="entry name" value="E3 SUMO-PROTEIN LIGASE NSE2"/>
    <property type="match status" value="1"/>
</dbReference>
<keyword evidence="5" id="KW-0479">Metal-binding</keyword>
<sequence>MLPGRRRLQQGRRSGGPPSTAASRTATPRTAAPSTVAPAELPPYKEQACALDDEAVQSLFLLSQNLKTEKLDEHVRESLGLIGRATFDLNETLQSARANLESLGEGKEEERARMKKKVTKLEGLAEELTVEADRSVRMLIDIKANVADERESIKATHDATSHIARTRQQERRLREQRQMELGEPVEDVRDALVEPQFDASTQLIKELREQKSDEYENMSMYQRYSVNNDYIEFKRQWHMGLYGADAVVPDAKRWFSREGQPVFNYGHSGDHAPRNGGGEEDEEMAVEDEELVIEREKVSTRCPLSLQEMKEPYTNTVCKHTFERSAILEFFGDARRVQCPQAGCSASFSRADLIPDQAMFARIRRAQRERRGPELDEDEDEDEDSRMEEAGGGSVKEEPREPTTARSGRSRRSIKLESMRANDDN</sequence>
<dbReference type="GO" id="GO:0061665">
    <property type="term" value="F:SUMO ligase activity"/>
    <property type="evidence" value="ECO:0007669"/>
    <property type="project" value="TreeGrafter"/>
</dbReference>
<proteinExistence type="inferred from homology"/>
<dbReference type="GO" id="GO:0005634">
    <property type="term" value="C:nucleus"/>
    <property type="evidence" value="ECO:0007669"/>
    <property type="project" value="UniProtKB-SubCell"/>
</dbReference>
<evidence type="ECO:0000313" key="15">
    <source>
        <dbReference type="Proteomes" id="UP000028545"/>
    </source>
</evidence>
<feature type="compositionally biased region" description="Basic and acidic residues" evidence="12">
    <location>
        <begin position="414"/>
        <end position="425"/>
    </location>
</feature>
<accession>A0A084FWP3</accession>
<evidence type="ECO:0000256" key="11">
    <source>
        <dbReference type="SAM" id="Coils"/>
    </source>
</evidence>
<evidence type="ECO:0000256" key="8">
    <source>
        <dbReference type="ARBA" id="ARBA00022833"/>
    </source>
</evidence>
<dbReference type="GeneID" id="27728446"/>
<dbReference type="OMA" id="TWFSHLE"/>
<dbReference type="SUPFAM" id="SSF57850">
    <property type="entry name" value="RING/U-box"/>
    <property type="match status" value="1"/>
</dbReference>
<dbReference type="PANTHER" id="PTHR21330">
    <property type="entry name" value="E3 SUMO-PROTEIN LIGASE NSE2"/>
    <property type="match status" value="1"/>
</dbReference>
<reference evidence="14 15" key="1">
    <citation type="journal article" date="2014" name="Genome Announc.">
        <title>Draft genome sequence of the pathogenic fungus Scedosporium apiospermum.</title>
        <authorList>
            <person name="Vandeputte P."/>
            <person name="Ghamrawi S."/>
            <person name="Rechenmann M."/>
            <person name="Iltis A."/>
            <person name="Giraud S."/>
            <person name="Fleury M."/>
            <person name="Thornton C."/>
            <person name="Delhaes L."/>
            <person name="Meyer W."/>
            <person name="Papon N."/>
            <person name="Bouchara J.P."/>
        </authorList>
    </citation>
    <scope>NUCLEOTIDE SEQUENCE [LARGE SCALE GENOMIC DNA]</scope>
    <source>
        <strain evidence="14 15">IHEM 14462</strain>
    </source>
</reference>
<dbReference type="Pfam" id="PF11789">
    <property type="entry name" value="zf-Nse"/>
    <property type="match status" value="1"/>
</dbReference>
<evidence type="ECO:0000256" key="4">
    <source>
        <dbReference type="ARBA" id="ARBA00022679"/>
    </source>
</evidence>
<feature type="domain" description="SP-RING-type" evidence="13">
    <location>
        <begin position="287"/>
        <end position="368"/>
    </location>
</feature>
<protein>
    <recommendedName>
        <fullName evidence="13">SP-RING-type domain-containing protein</fullName>
    </recommendedName>
</protein>
<dbReference type="UniPathway" id="UPA00886"/>
<comment type="caution">
    <text evidence="14">The sequence shown here is derived from an EMBL/GenBank/DDBJ whole genome shotgun (WGS) entry which is preliminary data.</text>
</comment>
<dbReference type="Proteomes" id="UP000028545">
    <property type="component" value="Unassembled WGS sequence"/>
</dbReference>
<evidence type="ECO:0000256" key="2">
    <source>
        <dbReference type="ARBA" id="ARBA00004718"/>
    </source>
</evidence>
<organism evidence="14 15">
    <name type="scientific">Pseudallescheria apiosperma</name>
    <name type="common">Scedosporium apiospermum</name>
    <dbReference type="NCBI Taxonomy" id="563466"/>
    <lineage>
        <taxon>Eukaryota</taxon>
        <taxon>Fungi</taxon>
        <taxon>Dikarya</taxon>
        <taxon>Ascomycota</taxon>
        <taxon>Pezizomycotina</taxon>
        <taxon>Sordariomycetes</taxon>
        <taxon>Hypocreomycetidae</taxon>
        <taxon>Microascales</taxon>
        <taxon>Microascaceae</taxon>
        <taxon>Scedosporium</taxon>
    </lineage>
</organism>
<evidence type="ECO:0000256" key="7">
    <source>
        <dbReference type="ARBA" id="ARBA00022786"/>
    </source>
</evidence>
<dbReference type="InterPro" id="IPR004181">
    <property type="entry name" value="Znf_MIZ"/>
</dbReference>
<feature type="region of interest" description="Disordered" evidence="12">
    <location>
        <begin position="364"/>
        <end position="425"/>
    </location>
</feature>
<dbReference type="AlphaFoldDB" id="A0A084FWP3"/>
<keyword evidence="4" id="KW-0808">Transferase</keyword>
<gene>
    <name evidence="14" type="ORF">SAPIO_CDS9374</name>
</gene>
<keyword evidence="9" id="KW-0539">Nucleus</keyword>